<sequence>MHKVEKKTRLRGSRARCEDGAVRDLGAHAAHAADGPCDAAPIFVVVITLLLCSPPTLTLVQITSTGGSGGSFERLIHRRILWSYCVSTPVFMLGSVGWALVGGASGLDFWRVSGLGRFTGRSFYNFKSLDSNKAQRIDGEDG</sequence>
<evidence type="ECO:0000256" key="1">
    <source>
        <dbReference type="SAM" id="Phobius"/>
    </source>
</evidence>
<proteinExistence type="predicted"/>
<gene>
    <name evidence="2" type="ORF">CVT25_011501</name>
</gene>
<dbReference type="EMBL" id="NHYD01002232">
    <property type="protein sequence ID" value="PPQ87708.1"/>
    <property type="molecule type" value="Genomic_DNA"/>
</dbReference>
<dbReference type="OrthoDB" id="2499604at2759"/>
<keyword evidence="1" id="KW-0812">Transmembrane</keyword>
<evidence type="ECO:0000313" key="2">
    <source>
        <dbReference type="EMBL" id="PPQ87708.1"/>
    </source>
</evidence>
<feature type="transmembrane region" description="Helical" evidence="1">
    <location>
        <begin position="81"/>
        <end position="101"/>
    </location>
</feature>
<comment type="caution">
    <text evidence="2">The sequence shown here is derived from an EMBL/GenBank/DDBJ whole genome shotgun (WGS) entry which is preliminary data.</text>
</comment>
<keyword evidence="1" id="KW-1133">Transmembrane helix</keyword>
<reference evidence="2 3" key="1">
    <citation type="journal article" date="2018" name="Evol. Lett.">
        <title>Horizontal gene cluster transfer increased hallucinogenic mushroom diversity.</title>
        <authorList>
            <person name="Reynolds H.T."/>
            <person name="Vijayakumar V."/>
            <person name="Gluck-Thaler E."/>
            <person name="Korotkin H.B."/>
            <person name="Matheny P.B."/>
            <person name="Slot J.C."/>
        </authorList>
    </citation>
    <scope>NUCLEOTIDE SEQUENCE [LARGE SCALE GENOMIC DNA]</scope>
    <source>
        <strain evidence="2 3">2631</strain>
    </source>
</reference>
<organism evidence="2 3">
    <name type="scientific">Psilocybe cyanescens</name>
    <dbReference type="NCBI Taxonomy" id="93625"/>
    <lineage>
        <taxon>Eukaryota</taxon>
        <taxon>Fungi</taxon>
        <taxon>Dikarya</taxon>
        <taxon>Basidiomycota</taxon>
        <taxon>Agaricomycotina</taxon>
        <taxon>Agaricomycetes</taxon>
        <taxon>Agaricomycetidae</taxon>
        <taxon>Agaricales</taxon>
        <taxon>Agaricineae</taxon>
        <taxon>Strophariaceae</taxon>
        <taxon>Psilocybe</taxon>
    </lineage>
</organism>
<dbReference type="InParanoid" id="A0A409XA85"/>
<dbReference type="AlphaFoldDB" id="A0A409XA85"/>
<evidence type="ECO:0000313" key="3">
    <source>
        <dbReference type="Proteomes" id="UP000283269"/>
    </source>
</evidence>
<protein>
    <submittedName>
        <fullName evidence="2">Uncharacterized protein</fullName>
    </submittedName>
</protein>
<accession>A0A409XA85</accession>
<keyword evidence="1" id="KW-0472">Membrane</keyword>
<dbReference type="Proteomes" id="UP000283269">
    <property type="component" value="Unassembled WGS sequence"/>
</dbReference>
<name>A0A409XA85_PSICY</name>
<dbReference type="STRING" id="93625.A0A409XA85"/>
<keyword evidence="3" id="KW-1185">Reference proteome</keyword>